<dbReference type="GO" id="GO:1904047">
    <property type="term" value="F:S-adenosyl-L-methionine binding"/>
    <property type="evidence" value="ECO:0007669"/>
    <property type="project" value="TreeGrafter"/>
</dbReference>
<dbReference type="EMBL" id="BJLD01000001">
    <property type="protein sequence ID" value="GEA42073.1"/>
    <property type="molecule type" value="Genomic_DNA"/>
</dbReference>
<evidence type="ECO:0000256" key="3">
    <source>
        <dbReference type="ARBA" id="ARBA00022691"/>
    </source>
</evidence>
<sequence>MRLKPPFPYLGSKSRLAPKIIDLLPDHTHYVEPYAGSLSVLLAKPRSVAETINDRDGSIANLWRVIRDHPAELEQAMRLTPHSHEEYYAAVAEPKSDDPVEWARRTLTKLWQGTTRTTQHGGMWAKYVTYQPRSISFPEQMARMADRIQPVADRLSGVSIDQRDALKMIQKYGRAKSTLLYLDPPYLPRTRSGSSYPYDMTEEDHENLLDVITGIPAKVILSGYRSSLYDAALEDWERHEYPAFAGGRGTPMAKRTETVWVKPCHS</sequence>
<proteinExistence type="predicted"/>
<protein>
    <submittedName>
        <fullName evidence="4">DNA methyltransferase</fullName>
    </submittedName>
</protein>
<dbReference type="PANTHER" id="PTHR30481:SF4">
    <property type="entry name" value="SITE-SPECIFIC DNA-METHYLTRANSFERASE (ADENINE-SPECIFIC)"/>
    <property type="match status" value="1"/>
</dbReference>
<keyword evidence="2" id="KW-0808">Transferase</keyword>
<dbReference type="GO" id="GO:0009007">
    <property type="term" value="F:site-specific DNA-methyltransferase (adenine-specific) activity"/>
    <property type="evidence" value="ECO:0007669"/>
    <property type="project" value="UniProtKB-EC"/>
</dbReference>
<dbReference type="GO" id="GO:0032259">
    <property type="term" value="P:methylation"/>
    <property type="evidence" value="ECO:0007669"/>
    <property type="project" value="UniProtKB-KW"/>
</dbReference>
<comment type="caution">
    <text evidence="4">The sequence shown here is derived from an EMBL/GenBank/DDBJ whole genome shotgun (WGS) entry which is preliminary data.</text>
</comment>
<dbReference type="InterPro" id="IPR012263">
    <property type="entry name" value="M_m6A_EcoRV"/>
</dbReference>
<accession>A0AAQ1Z893</accession>
<dbReference type="PANTHER" id="PTHR30481">
    <property type="entry name" value="DNA ADENINE METHYLASE"/>
    <property type="match status" value="1"/>
</dbReference>
<evidence type="ECO:0000313" key="4">
    <source>
        <dbReference type="EMBL" id="GEA42073.1"/>
    </source>
</evidence>
<evidence type="ECO:0000313" key="5">
    <source>
        <dbReference type="EMBL" id="GEA44762.1"/>
    </source>
</evidence>
<reference evidence="4 6" key="1">
    <citation type="submission" date="2019-06" db="EMBL/GenBank/DDBJ databases">
        <title>Draft genome sequence of Corynebacterium striatum NBRC 15291.</title>
        <authorList>
            <person name="Miura T."/>
            <person name="Furukawa M."/>
            <person name="Shimamura M."/>
            <person name="Ohyama Y."/>
            <person name="Yamazoe A."/>
            <person name="Kawasaki H."/>
        </authorList>
    </citation>
    <scope>NUCLEOTIDE SEQUENCE [LARGE SCALE GENOMIC DNA]</scope>
    <source>
        <strain evidence="4 6">NBRC 15291</strain>
    </source>
</reference>
<dbReference type="Proteomes" id="UP000315234">
    <property type="component" value="Unassembled WGS sequence"/>
</dbReference>
<dbReference type="REBASE" id="469725">
    <property type="entry name" value="M.Cst1054ORF7675P"/>
</dbReference>
<dbReference type="InterPro" id="IPR012327">
    <property type="entry name" value="MeTrfase_D12"/>
</dbReference>
<dbReference type="EMBL" id="BJLD01000022">
    <property type="protein sequence ID" value="GEA44762.1"/>
    <property type="molecule type" value="Genomic_DNA"/>
</dbReference>
<dbReference type="GO" id="GO:0006298">
    <property type="term" value="P:mismatch repair"/>
    <property type="evidence" value="ECO:0007669"/>
    <property type="project" value="TreeGrafter"/>
</dbReference>
<evidence type="ECO:0000313" key="6">
    <source>
        <dbReference type="Proteomes" id="UP000315234"/>
    </source>
</evidence>
<gene>
    <name evidence="4" type="ORF">Cst04h_02430</name>
    <name evidence="5" type="ORF">Cst04h_29320</name>
</gene>
<dbReference type="Pfam" id="PF02086">
    <property type="entry name" value="MethyltransfD12"/>
    <property type="match status" value="1"/>
</dbReference>
<dbReference type="SUPFAM" id="SSF53335">
    <property type="entry name" value="S-adenosyl-L-methionine-dependent methyltransferases"/>
    <property type="match status" value="1"/>
</dbReference>
<organism evidence="4 6">
    <name type="scientific">Corynebacterium striatum</name>
    <dbReference type="NCBI Taxonomy" id="43770"/>
    <lineage>
        <taxon>Bacteria</taxon>
        <taxon>Bacillati</taxon>
        <taxon>Actinomycetota</taxon>
        <taxon>Actinomycetes</taxon>
        <taxon>Mycobacteriales</taxon>
        <taxon>Corynebacteriaceae</taxon>
        <taxon>Corynebacterium</taxon>
    </lineage>
</organism>
<dbReference type="PIRSF" id="PIRSF000398">
    <property type="entry name" value="M_m6A_EcoRV"/>
    <property type="match status" value="1"/>
</dbReference>
<dbReference type="RefSeq" id="WP_005529627.1">
    <property type="nucleotide sequence ID" value="NZ_BJLD01000001.1"/>
</dbReference>
<dbReference type="InterPro" id="IPR029063">
    <property type="entry name" value="SAM-dependent_MTases_sf"/>
</dbReference>
<dbReference type="Gene3D" id="3.40.50.150">
    <property type="entry name" value="Vaccinia Virus protein VP39"/>
    <property type="match status" value="2"/>
</dbReference>
<evidence type="ECO:0000256" key="1">
    <source>
        <dbReference type="ARBA" id="ARBA00022603"/>
    </source>
</evidence>
<dbReference type="AlphaFoldDB" id="A0AAQ1Z893"/>
<dbReference type="GO" id="GO:0009307">
    <property type="term" value="P:DNA restriction-modification system"/>
    <property type="evidence" value="ECO:0007669"/>
    <property type="project" value="InterPro"/>
</dbReference>
<evidence type="ECO:0000256" key="2">
    <source>
        <dbReference type="ARBA" id="ARBA00022679"/>
    </source>
</evidence>
<keyword evidence="3" id="KW-0949">S-adenosyl-L-methionine</keyword>
<dbReference type="REBASE" id="429161">
    <property type="entry name" value="M.Cst764ORF2485P"/>
</dbReference>
<dbReference type="PRINTS" id="PR00505">
    <property type="entry name" value="D12N6MTFRASE"/>
</dbReference>
<name>A0AAQ1Z893_CORST</name>
<keyword evidence="1 4" id="KW-0489">Methyltransferase</keyword>
<dbReference type="GO" id="GO:0043565">
    <property type="term" value="F:sequence-specific DNA binding"/>
    <property type="evidence" value="ECO:0007669"/>
    <property type="project" value="TreeGrafter"/>
</dbReference>